<dbReference type="EMBL" id="MU971371">
    <property type="protein sequence ID" value="KAK9237273.1"/>
    <property type="molecule type" value="Genomic_DNA"/>
</dbReference>
<evidence type="ECO:0000313" key="2">
    <source>
        <dbReference type="Proteomes" id="UP001433508"/>
    </source>
</evidence>
<comment type="caution">
    <text evidence="1">The sequence shown here is derived from an EMBL/GenBank/DDBJ whole genome shotgun (WGS) entry which is preliminary data.</text>
</comment>
<accession>A0ACC3T071</accession>
<sequence length="249" mass="28889">MTDDFLYITLDRDKAVRFFRNMANGYPEYGATINPAKSLTNFDLNMPDLHVPILTATSEFPYCGLTIHTTTLNVKRDLFKNPDQDISGIQTIEYSYQPSKSFMSRMLIHIPILFNRLYGNSVLNSRKTILINIHRTFVDIAMRYANYVRQLTKFGSKLSWLCMKDAIEEVISCIRSTARRLGTTVSWDEVYGLGCAAFILVLRRKQSSFRDVLLWLERMQRAQRTDVLAMVANVTKDEQSRRIIEVKKY</sequence>
<evidence type="ECO:0000313" key="1">
    <source>
        <dbReference type="EMBL" id="KAK9237273.1"/>
    </source>
</evidence>
<proteinExistence type="predicted"/>
<reference evidence="2" key="1">
    <citation type="journal article" date="2024" name="Front. Bioeng. Biotechnol.">
        <title>Genome-scale model development and genomic sequencing of the oleaginous clade Lipomyces.</title>
        <authorList>
            <person name="Czajka J.J."/>
            <person name="Han Y."/>
            <person name="Kim J."/>
            <person name="Mondo S.J."/>
            <person name="Hofstad B.A."/>
            <person name="Robles A."/>
            <person name="Haridas S."/>
            <person name="Riley R."/>
            <person name="LaButti K."/>
            <person name="Pangilinan J."/>
            <person name="Andreopoulos W."/>
            <person name="Lipzen A."/>
            <person name="Yan J."/>
            <person name="Wang M."/>
            <person name="Ng V."/>
            <person name="Grigoriev I.V."/>
            <person name="Spatafora J.W."/>
            <person name="Magnuson J.K."/>
            <person name="Baker S.E."/>
            <person name="Pomraning K.R."/>
        </authorList>
    </citation>
    <scope>NUCLEOTIDE SEQUENCE [LARGE SCALE GENOMIC DNA]</scope>
    <source>
        <strain evidence="2">CBS 7786</strain>
    </source>
</reference>
<dbReference type="Proteomes" id="UP001433508">
    <property type="component" value="Unassembled WGS sequence"/>
</dbReference>
<organism evidence="1 2">
    <name type="scientific">Lipomyces kononenkoae</name>
    <name type="common">Yeast</name>
    <dbReference type="NCBI Taxonomy" id="34357"/>
    <lineage>
        <taxon>Eukaryota</taxon>
        <taxon>Fungi</taxon>
        <taxon>Dikarya</taxon>
        <taxon>Ascomycota</taxon>
        <taxon>Saccharomycotina</taxon>
        <taxon>Lipomycetes</taxon>
        <taxon>Lipomycetales</taxon>
        <taxon>Lipomycetaceae</taxon>
        <taxon>Lipomyces</taxon>
    </lineage>
</organism>
<gene>
    <name evidence="1" type="ORF">V1525DRAFT_166096</name>
</gene>
<protein>
    <submittedName>
        <fullName evidence="1">Uncharacterized protein</fullName>
    </submittedName>
</protein>
<keyword evidence="2" id="KW-1185">Reference proteome</keyword>
<name>A0ACC3T071_LIPKO</name>